<evidence type="ECO:0000256" key="1">
    <source>
        <dbReference type="ARBA" id="ARBA00048811"/>
    </source>
</evidence>
<dbReference type="RefSeq" id="WP_379043517.1">
    <property type="nucleotide sequence ID" value="NZ_JBHULZ010000008.1"/>
</dbReference>
<reference evidence="5" key="1">
    <citation type="journal article" date="2019" name="Int. J. Syst. Evol. Microbiol.">
        <title>The Global Catalogue of Microorganisms (GCM) 10K type strain sequencing project: providing services to taxonomists for standard genome sequencing and annotation.</title>
        <authorList>
            <consortium name="The Broad Institute Genomics Platform"/>
            <consortium name="The Broad Institute Genome Sequencing Center for Infectious Disease"/>
            <person name="Wu L."/>
            <person name="Ma J."/>
        </authorList>
    </citation>
    <scope>NUCLEOTIDE SEQUENCE [LARGE SCALE GENOMIC DNA]</scope>
    <source>
        <strain evidence="5">KCTC 42255</strain>
    </source>
</reference>
<sequence>MIKIHDLTFTPFIDKSQIDSAISKMAEKIQKDYAGKTPVFLGVLNGAFPFVAALTQKISGNCEVEFTKLRSYAGTQTTQQVQELIGVNNLKGRDVIVLEDIVDTGHTLTKIINILENQEVSSYKIATLFYKPEAYHQNHSLDYIGIEIPNKFIVGFGLDYDGLGRNLPEVYQLIETQHD</sequence>
<dbReference type="CDD" id="cd06223">
    <property type="entry name" value="PRTases_typeI"/>
    <property type="match status" value="1"/>
</dbReference>
<organism evidence="4 5">
    <name type="scientific">Mesonia sediminis</name>
    <dbReference type="NCBI Taxonomy" id="1703946"/>
    <lineage>
        <taxon>Bacteria</taxon>
        <taxon>Pseudomonadati</taxon>
        <taxon>Bacteroidota</taxon>
        <taxon>Flavobacteriia</taxon>
        <taxon>Flavobacteriales</taxon>
        <taxon>Flavobacteriaceae</taxon>
        <taxon>Mesonia</taxon>
    </lineage>
</organism>
<comment type="catalytic activity">
    <reaction evidence="1">
        <text>GMP + diphosphate = guanine + 5-phospho-alpha-D-ribose 1-diphosphate</text>
        <dbReference type="Rhea" id="RHEA:25424"/>
        <dbReference type="ChEBI" id="CHEBI:16235"/>
        <dbReference type="ChEBI" id="CHEBI:33019"/>
        <dbReference type="ChEBI" id="CHEBI:58017"/>
        <dbReference type="ChEBI" id="CHEBI:58115"/>
        <dbReference type="EC" id="2.4.2.8"/>
    </reaction>
    <physiologicalReaction direction="right-to-left" evidence="1">
        <dbReference type="Rhea" id="RHEA:25426"/>
    </physiologicalReaction>
</comment>
<dbReference type="EC" id="2.4.2.-" evidence="4"/>
<dbReference type="SUPFAM" id="SSF53271">
    <property type="entry name" value="PRTase-like"/>
    <property type="match status" value="1"/>
</dbReference>
<protein>
    <submittedName>
        <fullName evidence="4">Phosphoribosyltransferase</fullName>
        <ecNumber evidence="4">2.4.2.-</ecNumber>
    </submittedName>
</protein>
<dbReference type="GO" id="GO:0016757">
    <property type="term" value="F:glycosyltransferase activity"/>
    <property type="evidence" value="ECO:0007669"/>
    <property type="project" value="UniProtKB-KW"/>
</dbReference>
<keyword evidence="4" id="KW-0808">Transferase</keyword>
<comment type="catalytic activity">
    <reaction evidence="2">
        <text>IMP + diphosphate = hypoxanthine + 5-phospho-alpha-D-ribose 1-diphosphate</text>
        <dbReference type="Rhea" id="RHEA:17973"/>
        <dbReference type="ChEBI" id="CHEBI:17368"/>
        <dbReference type="ChEBI" id="CHEBI:33019"/>
        <dbReference type="ChEBI" id="CHEBI:58017"/>
        <dbReference type="ChEBI" id="CHEBI:58053"/>
        <dbReference type="EC" id="2.4.2.8"/>
    </reaction>
    <physiologicalReaction direction="right-to-left" evidence="2">
        <dbReference type="Rhea" id="RHEA:17975"/>
    </physiologicalReaction>
</comment>
<name>A0ABW5SAV3_9FLAO</name>
<dbReference type="InterPro" id="IPR000836">
    <property type="entry name" value="PRTase_dom"/>
</dbReference>
<dbReference type="Pfam" id="PF00156">
    <property type="entry name" value="Pribosyltran"/>
    <property type="match status" value="1"/>
</dbReference>
<dbReference type="InterPro" id="IPR050408">
    <property type="entry name" value="HGPRT"/>
</dbReference>
<keyword evidence="5" id="KW-1185">Reference proteome</keyword>
<dbReference type="Gene3D" id="3.40.50.2020">
    <property type="match status" value="1"/>
</dbReference>
<evidence type="ECO:0000259" key="3">
    <source>
        <dbReference type="Pfam" id="PF00156"/>
    </source>
</evidence>
<keyword evidence="4" id="KW-0328">Glycosyltransferase</keyword>
<dbReference type="EMBL" id="JBHULZ010000008">
    <property type="protein sequence ID" value="MFD2696807.1"/>
    <property type="molecule type" value="Genomic_DNA"/>
</dbReference>
<evidence type="ECO:0000313" key="4">
    <source>
        <dbReference type="EMBL" id="MFD2696807.1"/>
    </source>
</evidence>
<evidence type="ECO:0000256" key="2">
    <source>
        <dbReference type="ARBA" id="ARBA00049402"/>
    </source>
</evidence>
<dbReference type="PANTHER" id="PTHR43340:SF1">
    <property type="entry name" value="HYPOXANTHINE PHOSPHORIBOSYLTRANSFERASE"/>
    <property type="match status" value="1"/>
</dbReference>
<comment type="caution">
    <text evidence="4">The sequence shown here is derived from an EMBL/GenBank/DDBJ whole genome shotgun (WGS) entry which is preliminary data.</text>
</comment>
<accession>A0ABW5SAV3</accession>
<dbReference type="InterPro" id="IPR029057">
    <property type="entry name" value="PRTase-like"/>
</dbReference>
<proteinExistence type="predicted"/>
<dbReference type="PANTHER" id="PTHR43340">
    <property type="entry name" value="HYPOXANTHINE-GUANINE PHOSPHORIBOSYLTRANSFERASE"/>
    <property type="match status" value="1"/>
</dbReference>
<dbReference type="Proteomes" id="UP001597357">
    <property type="component" value="Unassembled WGS sequence"/>
</dbReference>
<gene>
    <name evidence="4" type="ORF">ACFSQ0_02280</name>
</gene>
<feature type="domain" description="Phosphoribosyltransferase" evidence="3">
    <location>
        <begin position="17"/>
        <end position="160"/>
    </location>
</feature>
<evidence type="ECO:0000313" key="5">
    <source>
        <dbReference type="Proteomes" id="UP001597357"/>
    </source>
</evidence>